<dbReference type="InterPro" id="IPR000531">
    <property type="entry name" value="Beta-barrel_TonB"/>
</dbReference>
<evidence type="ECO:0000256" key="10">
    <source>
        <dbReference type="SAM" id="SignalP"/>
    </source>
</evidence>
<organism evidence="13 14">
    <name type="scientific">Acinetobacter gerneri</name>
    <dbReference type="NCBI Taxonomy" id="202952"/>
    <lineage>
        <taxon>Bacteria</taxon>
        <taxon>Pseudomonadati</taxon>
        <taxon>Pseudomonadota</taxon>
        <taxon>Gammaproteobacteria</taxon>
        <taxon>Moraxellales</taxon>
        <taxon>Moraxellaceae</taxon>
        <taxon>Acinetobacter</taxon>
    </lineage>
</organism>
<comment type="subcellular location">
    <subcellularLocation>
        <location evidence="1 8">Cell outer membrane</location>
        <topology evidence="1 8">Multi-pass membrane protein</topology>
    </subcellularLocation>
</comment>
<dbReference type="Gene3D" id="2.170.130.10">
    <property type="entry name" value="TonB-dependent receptor, plug domain"/>
    <property type="match status" value="1"/>
</dbReference>
<feature type="chain" id="PRO_5043645159" evidence="10">
    <location>
        <begin position="22"/>
        <end position="791"/>
    </location>
</feature>
<evidence type="ECO:0000313" key="13">
    <source>
        <dbReference type="EMBL" id="MDQ9070293.1"/>
    </source>
</evidence>
<evidence type="ECO:0000313" key="14">
    <source>
        <dbReference type="Proteomes" id="UP001243195"/>
    </source>
</evidence>
<dbReference type="InterPro" id="IPR036942">
    <property type="entry name" value="Beta-barrel_TonB_sf"/>
</dbReference>
<keyword evidence="10" id="KW-0732">Signal</keyword>
<dbReference type="PROSITE" id="PS52016">
    <property type="entry name" value="TONB_DEPENDENT_REC_3"/>
    <property type="match status" value="1"/>
</dbReference>
<dbReference type="SUPFAM" id="SSF56935">
    <property type="entry name" value="Porins"/>
    <property type="match status" value="1"/>
</dbReference>
<comment type="caution">
    <text evidence="13">The sequence shown here is derived from an EMBL/GenBank/DDBJ whole genome shotgun (WGS) entry which is preliminary data.</text>
</comment>
<dbReference type="InterPro" id="IPR037066">
    <property type="entry name" value="Plug_dom_sf"/>
</dbReference>
<evidence type="ECO:0000256" key="2">
    <source>
        <dbReference type="ARBA" id="ARBA00022448"/>
    </source>
</evidence>
<dbReference type="InterPro" id="IPR039426">
    <property type="entry name" value="TonB-dep_rcpt-like"/>
</dbReference>
<keyword evidence="5 9" id="KW-0798">TonB box</keyword>
<evidence type="ECO:0000256" key="1">
    <source>
        <dbReference type="ARBA" id="ARBA00004571"/>
    </source>
</evidence>
<dbReference type="RefSeq" id="WP_308955858.1">
    <property type="nucleotide sequence ID" value="NZ_JAVICY010000009.1"/>
</dbReference>
<dbReference type="InterPro" id="IPR012910">
    <property type="entry name" value="Plug_dom"/>
</dbReference>
<proteinExistence type="inferred from homology"/>
<keyword evidence="2 8" id="KW-0813">Transport</keyword>
<dbReference type="EMBL" id="JAVIDA010000002">
    <property type="protein sequence ID" value="MDQ9070293.1"/>
    <property type="molecule type" value="Genomic_DNA"/>
</dbReference>
<evidence type="ECO:0000256" key="3">
    <source>
        <dbReference type="ARBA" id="ARBA00022452"/>
    </source>
</evidence>
<keyword evidence="7 8" id="KW-0998">Cell outer membrane</keyword>
<evidence type="ECO:0000259" key="12">
    <source>
        <dbReference type="Pfam" id="PF07715"/>
    </source>
</evidence>
<protein>
    <submittedName>
        <fullName evidence="13">TonB-dependent receptor</fullName>
    </submittedName>
</protein>
<accession>A0AAW8JDC0</accession>
<evidence type="ECO:0000256" key="4">
    <source>
        <dbReference type="ARBA" id="ARBA00022692"/>
    </source>
</evidence>
<name>A0AAW8JDC0_9GAMM</name>
<evidence type="ECO:0000256" key="9">
    <source>
        <dbReference type="RuleBase" id="RU003357"/>
    </source>
</evidence>
<evidence type="ECO:0000256" key="8">
    <source>
        <dbReference type="PROSITE-ProRule" id="PRU01360"/>
    </source>
</evidence>
<dbReference type="Proteomes" id="UP001243195">
    <property type="component" value="Unassembled WGS sequence"/>
</dbReference>
<keyword evidence="4 8" id="KW-0812">Transmembrane</keyword>
<keyword evidence="6 8" id="KW-0472">Membrane</keyword>
<dbReference type="AlphaFoldDB" id="A0AAW8JDC0"/>
<keyword evidence="13" id="KW-0675">Receptor</keyword>
<feature type="domain" description="TonB-dependent receptor-like beta-barrel" evidence="11">
    <location>
        <begin position="281"/>
        <end position="760"/>
    </location>
</feature>
<dbReference type="PANTHER" id="PTHR30069:SF40">
    <property type="entry name" value="TONB-DEPENDENT RECEPTOR NMB0964-RELATED"/>
    <property type="match status" value="1"/>
</dbReference>
<dbReference type="Gene3D" id="2.40.170.20">
    <property type="entry name" value="TonB-dependent receptor, beta-barrel domain"/>
    <property type="match status" value="1"/>
</dbReference>
<evidence type="ECO:0000256" key="5">
    <source>
        <dbReference type="ARBA" id="ARBA00023077"/>
    </source>
</evidence>
<keyword evidence="3 8" id="KW-1134">Transmembrane beta strand</keyword>
<gene>
    <name evidence="13" type="ORF">RFH51_02265</name>
</gene>
<dbReference type="Pfam" id="PF00593">
    <property type="entry name" value="TonB_dep_Rec_b-barrel"/>
    <property type="match status" value="1"/>
</dbReference>
<dbReference type="Pfam" id="PF07715">
    <property type="entry name" value="Plug"/>
    <property type="match status" value="1"/>
</dbReference>
<evidence type="ECO:0000259" key="11">
    <source>
        <dbReference type="Pfam" id="PF00593"/>
    </source>
</evidence>
<dbReference type="GO" id="GO:0015344">
    <property type="term" value="F:siderophore uptake transmembrane transporter activity"/>
    <property type="evidence" value="ECO:0007669"/>
    <property type="project" value="TreeGrafter"/>
</dbReference>
<comment type="similarity">
    <text evidence="8 9">Belongs to the TonB-dependent receptor family.</text>
</comment>
<dbReference type="GO" id="GO:0044718">
    <property type="term" value="P:siderophore transmembrane transport"/>
    <property type="evidence" value="ECO:0007669"/>
    <property type="project" value="TreeGrafter"/>
</dbReference>
<feature type="signal peptide" evidence="10">
    <location>
        <begin position="1"/>
        <end position="21"/>
    </location>
</feature>
<sequence length="791" mass="89052">MRLNKLSFYTLTLLQSGLLYAAEPDFVRLKAISSEAYDEKEEKNQTNIAIINKDRFENVTTLGDAIKHISGVQSSSFGPNSGGPVIRSLSGNRVGVYENGQSLNGMNSISGNIGIPFDPIFSQKITVDKSSDAVRYGGHAIGGSVNIDTGIISKEMEEKSHSIDIIMKKGFNNVDARGININVNNQKNLSTNIQYSRQEISSYKIPGRSKASICNSKLFPSTGGINSTLADACQKDASIQSTYHTGSQPYMNDYVLKQIENDPSIFWDNYDGLESAKYTNDAITERGGKTYHNTPNPNYVPNTPQYKQDKINKDVTPDTNKKLWNSAFESTHFALGNTYFLDDGSYIGISLDRINSEYGVPGFAMDNFTFQKVYNSTPVNVKNEQNRYSIQSLFKTPYGLLDNIQFNATKNINKSGEYLGSTNANTYKFDTTSAEFLLNHSAWDKLNGSLGFNFSTRDVTGSGNKRYLPDVKTDTRAVFFTEKFNWSLWLFEVGYRFEQVDHQVKNGSFDQSRNSPNGKLKDQDFDLHSYFTGIGFNPTDYLKFHVKYSDSSRAPEINELYASGLHFSEMVHEEGRQDLNKERSQSIEFTTQLNIADAMITGTAYQTKFDNYLYQTNSGMTTSANRVSLKYWTQGDTKITGFEIDTSYSFDFRNYGKFKVSAFADLVKNKLESSKSKVTNNDGVYFSNMPTNRYGASIEWNREDWTARLSSIYYEKAQYLGKNVNAEEPLPSYNLMDLYINKKVQLKNADVDLFLNGTNLLNDEARPQNSPLKYIAPLPGRGFQIGITLHI</sequence>
<evidence type="ECO:0000256" key="7">
    <source>
        <dbReference type="ARBA" id="ARBA00023237"/>
    </source>
</evidence>
<evidence type="ECO:0000256" key="6">
    <source>
        <dbReference type="ARBA" id="ARBA00023136"/>
    </source>
</evidence>
<feature type="domain" description="TonB-dependent receptor plug" evidence="12">
    <location>
        <begin position="46"/>
        <end position="143"/>
    </location>
</feature>
<reference evidence="13" key="1">
    <citation type="submission" date="2023-08" db="EMBL/GenBank/DDBJ databases">
        <title>Emergence of clinically-relevant ST2 carbapenem-resistant Acinetobacter baumannii strains in hospital sewages in Zhejiang, East of China.</title>
        <authorList>
            <person name="Kaichao C."/>
            <person name="Zhang R."/>
        </authorList>
    </citation>
    <scope>NUCLEOTIDE SEQUENCE</scope>
    <source>
        <strain evidence="13">M-SY-60</strain>
    </source>
</reference>
<dbReference type="PANTHER" id="PTHR30069">
    <property type="entry name" value="TONB-DEPENDENT OUTER MEMBRANE RECEPTOR"/>
    <property type="match status" value="1"/>
</dbReference>
<dbReference type="GO" id="GO:0009279">
    <property type="term" value="C:cell outer membrane"/>
    <property type="evidence" value="ECO:0007669"/>
    <property type="project" value="UniProtKB-SubCell"/>
</dbReference>